<dbReference type="AlphaFoldDB" id="A0A5J5FC55"/>
<keyword evidence="3" id="KW-1185">Reference proteome</keyword>
<dbReference type="InParanoid" id="A0A5J5FC55"/>
<evidence type="ECO:0000313" key="2">
    <source>
        <dbReference type="EMBL" id="KAA8914918.1"/>
    </source>
</evidence>
<dbReference type="EMBL" id="VXIS01000002">
    <property type="protein sequence ID" value="KAA8914918.1"/>
    <property type="molecule type" value="Genomic_DNA"/>
</dbReference>
<name>A0A5J5FC55_9PEZI</name>
<feature type="compositionally biased region" description="Basic and acidic residues" evidence="1">
    <location>
        <begin position="108"/>
        <end position="148"/>
    </location>
</feature>
<accession>A0A5J5FC55</accession>
<protein>
    <submittedName>
        <fullName evidence="2">Uncharacterized protein</fullName>
    </submittedName>
</protein>
<proteinExistence type="predicted"/>
<dbReference type="Proteomes" id="UP000326924">
    <property type="component" value="Unassembled WGS sequence"/>
</dbReference>
<sequence>MTFVQLAKALFIHHARSTIERVMHEHYQIYRRKSHVKSPTNPLSEADRVRLAEEGLEIPEDAIVYSDETDERVGIRDQIRRGIVTYDSIVFVQHSYSAMKYLQWERRHAEEESDSRTRKRKQAEAEEEKAGRGRGRESSGKKDNRTDLNGKGNGKGKDYVEATRASRAAKATENAIPDLGNFHEEVGPTRVLSVWGDVQKNKPGHDMVTGFYDHGEPPHEEDGPGGATPRARGIPTGANVSQGDSPVTVTGDHDLIRRVNAVSARAQAGTLTAIFPIKLVPVARFTGSWTGGNFAANGTVRILP</sequence>
<evidence type="ECO:0000313" key="3">
    <source>
        <dbReference type="Proteomes" id="UP000326924"/>
    </source>
</evidence>
<evidence type="ECO:0000256" key="1">
    <source>
        <dbReference type="SAM" id="MobiDB-lite"/>
    </source>
</evidence>
<organism evidence="2 3">
    <name type="scientific">Sphaerosporella brunnea</name>
    <dbReference type="NCBI Taxonomy" id="1250544"/>
    <lineage>
        <taxon>Eukaryota</taxon>
        <taxon>Fungi</taxon>
        <taxon>Dikarya</taxon>
        <taxon>Ascomycota</taxon>
        <taxon>Pezizomycotina</taxon>
        <taxon>Pezizomycetes</taxon>
        <taxon>Pezizales</taxon>
        <taxon>Pyronemataceae</taxon>
        <taxon>Sphaerosporella</taxon>
    </lineage>
</organism>
<dbReference type="OrthoDB" id="5410741at2759"/>
<comment type="caution">
    <text evidence="2">The sequence shown here is derived from an EMBL/GenBank/DDBJ whole genome shotgun (WGS) entry which is preliminary data.</text>
</comment>
<gene>
    <name evidence="2" type="ORF">FN846DRAFT_901765</name>
</gene>
<feature type="region of interest" description="Disordered" evidence="1">
    <location>
        <begin position="108"/>
        <end position="166"/>
    </location>
</feature>
<reference evidence="2 3" key="1">
    <citation type="submission" date="2019-09" db="EMBL/GenBank/DDBJ databases">
        <title>Draft genome of the ectomycorrhizal ascomycete Sphaerosporella brunnea.</title>
        <authorList>
            <consortium name="DOE Joint Genome Institute"/>
            <person name="Benucci G.M."/>
            <person name="Marozzi G."/>
            <person name="Antonielli L."/>
            <person name="Sanchez S."/>
            <person name="Marco P."/>
            <person name="Wang X."/>
            <person name="Falini L.B."/>
            <person name="Barry K."/>
            <person name="Haridas S."/>
            <person name="Lipzen A."/>
            <person name="Labutti K."/>
            <person name="Grigoriev I.V."/>
            <person name="Murat C."/>
            <person name="Martin F."/>
            <person name="Albertini E."/>
            <person name="Donnini D."/>
            <person name="Bonito G."/>
        </authorList>
    </citation>
    <scope>NUCLEOTIDE SEQUENCE [LARGE SCALE GENOMIC DNA]</scope>
    <source>
        <strain evidence="2 3">Sb_GMNB300</strain>
    </source>
</reference>